<name>A0A453RD24_AEGTS</name>
<sequence>MTRFGIAACFNATSSAVSEAAGANAALGVVHAVPPTEPVVSAEWLHANLRDPDVK</sequence>
<dbReference type="EnsemblPlants" id="AET7Gv20539800.8">
    <property type="protein sequence ID" value="AET7Gv20539800.8"/>
    <property type="gene ID" value="AET7Gv20539800"/>
</dbReference>
<reference evidence="2" key="2">
    <citation type="journal article" date="2017" name="Nat. Plants">
        <title>The Aegilops tauschii genome reveals multiple impacts of transposons.</title>
        <authorList>
            <person name="Zhao G."/>
            <person name="Zou C."/>
            <person name="Li K."/>
            <person name="Wang K."/>
            <person name="Li T."/>
            <person name="Gao L."/>
            <person name="Zhang X."/>
            <person name="Wang H."/>
            <person name="Yang Z."/>
            <person name="Liu X."/>
            <person name="Jiang W."/>
            <person name="Mao L."/>
            <person name="Kong X."/>
            <person name="Jiao Y."/>
            <person name="Jia J."/>
        </authorList>
    </citation>
    <scope>NUCLEOTIDE SEQUENCE [LARGE SCALE GENOMIC DNA]</scope>
    <source>
        <strain evidence="2">cv. AL8/78</strain>
    </source>
</reference>
<reference evidence="1" key="5">
    <citation type="journal article" date="2021" name="G3 (Bethesda)">
        <title>Aegilops tauschii genome assembly Aet v5.0 features greater sequence contiguity and improved annotation.</title>
        <authorList>
            <person name="Wang L."/>
            <person name="Zhu T."/>
            <person name="Rodriguez J.C."/>
            <person name="Deal K.R."/>
            <person name="Dubcovsky J."/>
            <person name="McGuire P.E."/>
            <person name="Lux T."/>
            <person name="Spannagl M."/>
            <person name="Mayer K.F.X."/>
            <person name="Baldrich P."/>
            <person name="Meyers B.C."/>
            <person name="Huo N."/>
            <person name="Gu Y.Q."/>
            <person name="Zhou H."/>
            <person name="Devos K.M."/>
            <person name="Bennetzen J.L."/>
            <person name="Unver T."/>
            <person name="Budak H."/>
            <person name="Gulick P.J."/>
            <person name="Galiba G."/>
            <person name="Kalapos B."/>
            <person name="Nelson D.R."/>
            <person name="Li P."/>
            <person name="You F.M."/>
            <person name="Luo M.C."/>
            <person name="Dvorak J."/>
        </authorList>
    </citation>
    <scope>NUCLEOTIDE SEQUENCE [LARGE SCALE GENOMIC DNA]</scope>
    <source>
        <strain evidence="1">cv. AL8/78</strain>
    </source>
</reference>
<proteinExistence type="predicted"/>
<keyword evidence="2" id="KW-1185">Reference proteome</keyword>
<accession>A0A453RD24</accession>
<protein>
    <submittedName>
        <fullName evidence="1">Uncharacterized protein</fullName>
    </submittedName>
</protein>
<dbReference type="Gramene" id="AET7Gv20539800.8">
    <property type="protein sequence ID" value="AET7Gv20539800.8"/>
    <property type="gene ID" value="AET7Gv20539800"/>
</dbReference>
<dbReference type="Proteomes" id="UP000015105">
    <property type="component" value="Chromosome 7D"/>
</dbReference>
<reference evidence="1" key="3">
    <citation type="journal article" date="2017" name="Nature">
        <title>Genome sequence of the progenitor of the wheat D genome Aegilops tauschii.</title>
        <authorList>
            <person name="Luo M.C."/>
            <person name="Gu Y.Q."/>
            <person name="Puiu D."/>
            <person name="Wang H."/>
            <person name="Twardziok S.O."/>
            <person name="Deal K.R."/>
            <person name="Huo N."/>
            <person name="Zhu T."/>
            <person name="Wang L."/>
            <person name="Wang Y."/>
            <person name="McGuire P.E."/>
            <person name="Liu S."/>
            <person name="Long H."/>
            <person name="Ramasamy R.K."/>
            <person name="Rodriguez J.C."/>
            <person name="Van S.L."/>
            <person name="Yuan L."/>
            <person name="Wang Z."/>
            <person name="Xia Z."/>
            <person name="Xiao L."/>
            <person name="Anderson O.D."/>
            <person name="Ouyang S."/>
            <person name="Liang Y."/>
            <person name="Zimin A.V."/>
            <person name="Pertea G."/>
            <person name="Qi P."/>
            <person name="Bennetzen J.L."/>
            <person name="Dai X."/>
            <person name="Dawson M.W."/>
            <person name="Muller H.G."/>
            <person name="Kugler K."/>
            <person name="Rivarola-Duarte L."/>
            <person name="Spannagl M."/>
            <person name="Mayer K.F.X."/>
            <person name="Lu F.H."/>
            <person name="Bevan M.W."/>
            <person name="Leroy P."/>
            <person name="Li P."/>
            <person name="You F.M."/>
            <person name="Sun Q."/>
            <person name="Liu Z."/>
            <person name="Lyons E."/>
            <person name="Wicker T."/>
            <person name="Salzberg S.L."/>
            <person name="Devos K.M."/>
            <person name="Dvorak J."/>
        </authorList>
    </citation>
    <scope>NUCLEOTIDE SEQUENCE [LARGE SCALE GENOMIC DNA]</scope>
    <source>
        <strain evidence="1">cv. AL8/78</strain>
    </source>
</reference>
<dbReference type="AlphaFoldDB" id="A0A453RD24"/>
<reference evidence="2" key="1">
    <citation type="journal article" date="2014" name="Science">
        <title>Ancient hybridizations among the ancestral genomes of bread wheat.</title>
        <authorList>
            <consortium name="International Wheat Genome Sequencing Consortium,"/>
            <person name="Marcussen T."/>
            <person name="Sandve S.R."/>
            <person name="Heier L."/>
            <person name="Spannagl M."/>
            <person name="Pfeifer M."/>
            <person name="Jakobsen K.S."/>
            <person name="Wulff B.B."/>
            <person name="Steuernagel B."/>
            <person name="Mayer K.F."/>
            <person name="Olsen O.A."/>
        </authorList>
    </citation>
    <scope>NUCLEOTIDE SEQUENCE [LARGE SCALE GENOMIC DNA]</scope>
    <source>
        <strain evidence="2">cv. AL8/78</strain>
    </source>
</reference>
<organism evidence="1 2">
    <name type="scientific">Aegilops tauschii subsp. strangulata</name>
    <name type="common">Goatgrass</name>
    <dbReference type="NCBI Taxonomy" id="200361"/>
    <lineage>
        <taxon>Eukaryota</taxon>
        <taxon>Viridiplantae</taxon>
        <taxon>Streptophyta</taxon>
        <taxon>Embryophyta</taxon>
        <taxon>Tracheophyta</taxon>
        <taxon>Spermatophyta</taxon>
        <taxon>Magnoliopsida</taxon>
        <taxon>Liliopsida</taxon>
        <taxon>Poales</taxon>
        <taxon>Poaceae</taxon>
        <taxon>BOP clade</taxon>
        <taxon>Pooideae</taxon>
        <taxon>Triticodae</taxon>
        <taxon>Triticeae</taxon>
        <taxon>Triticinae</taxon>
        <taxon>Aegilops</taxon>
    </lineage>
</organism>
<evidence type="ECO:0000313" key="2">
    <source>
        <dbReference type="Proteomes" id="UP000015105"/>
    </source>
</evidence>
<evidence type="ECO:0000313" key="1">
    <source>
        <dbReference type="EnsemblPlants" id="AET7Gv20539800.8"/>
    </source>
</evidence>
<reference evidence="1" key="4">
    <citation type="submission" date="2019-03" db="UniProtKB">
        <authorList>
            <consortium name="EnsemblPlants"/>
        </authorList>
    </citation>
    <scope>IDENTIFICATION</scope>
</reference>